<dbReference type="GO" id="GO:0046983">
    <property type="term" value="F:protein dimerization activity"/>
    <property type="evidence" value="ECO:0007669"/>
    <property type="project" value="InterPro"/>
</dbReference>
<proteinExistence type="predicted"/>
<dbReference type="PANTHER" id="PTHR24421">
    <property type="entry name" value="NITRATE/NITRITE SENSOR PROTEIN NARX-RELATED"/>
    <property type="match status" value="1"/>
</dbReference>
<feature type="transmembrane region" description="Helical" evidence="7">
    <location>
        <begin position="134"/>
        <end position="152"/>
    </location>
</feature>
<dbReference type="Pfam" id="PF07730">
    <property type="entry name" value="HisKA_3"/>
    <property type="match status" value="1"/>
</dbReference>
<protein>
    <recommendedName>
        <fullName evidence="2">histidine kinase</fullName>
        <ecNumber evidence="2">2.7.13.3</ecNumber>
    </recommendedName>
</protein>
<evidence type="ECO:0000256" key="7">
    <source>
        <dbReference type="SAM" id="Phobius"/>
    </source>
</evidence>
<dbReference type="Pfam" id="PF02518">
    <property type="entry name" value="HATPase_c"/>
    <property type="match status" value="1"/>
</dbReference>
<comment type="caution">
    <text evidence="11">The sequence shown here is derived from an EMBL/GenBank/DDBJ whole genome shotgun (WGS) entry which is preliminary data.</text>
</comment>
<evidence type="ECO:0000256" key="4">
    <source>
        <dbReference type="ARBA" id="ARBA00022777"/>
    </source>
</evidence>
<keyword evidence="7" id="KW-0472">Membrane</keyword>
<keyword evidence="12" id="KW-1185">Reference proteome</keyword>
<dbReference type="SUPFAM" id="SSF55874">
    <property type="entry name" value="ATPase domain of HSP90 chaperone/DNA topoisomerase II/histidine kinase"/>
    <property type="match status" value="1"/>
</dbReference>
<keyword evidence="5" id="KW-0902">Two-component regulatory system</keyword>
<dbReference type="GO" id="GO:0000155">
    <property type="term" value="F:phosphorelay sensor kinase activity"/>
    <property type="evidence" value="ECO:0007669"/>
    <property type="project" value="InterPro"/>
</dbReference>
<feature type="domain" description="DesK/YvfT N-terminal" evidence="10">
    <location>
        <begin position="2"/>
        <end position="151"/>
    </location>
</feature>
<evidence type="ECO:0000313" key="11">
    <source>
        <dbReference type="EMBL" id="CDQ23378.1"/>
    </source>
</evidence>
<accession>A0A059NXB9</accession>
<evidence type="ECO:0000256" key="1">
    <source>
        <dbReference type="ARBA" id="ARBA00000085"/>
    </source>
</evidence>
<keyword evidence="7" id="KW-1133">Transmembrane helix</keyword>
<keyword evidence="4 11" id="KW-0418">Kinase</keyword>
<dbReference type="Gene3D" id="3.30.565.10">
    <property type="entry name" value="Histidine kinase-like ATPase, C-terminal domain"/>
    <property type="match status" value="1"/>
</dbReference>
<feature type="domain" description="Histidine kinase/HSP90-like ATPase" evidence="8">
    <location>
        <begin position="283"/>
        <end position="367"/>
    </location>
</feature>
<dbReference type="Proteomes" id="UP000028868">
    <property type="component" value="Unassembled WGS sequence"/>
</dbReference>
<dbReference type="EC" id="2.7.13.3" evidence="2"/>
<evidence type="ECO:0000256" key="3">
    <source>
        <dbReference type="ARBA" id="ARBA00022679"/>
    </source>
</evidence>
<dbReference type="InterPro" id="IPR050482">
    <property type="entry name" value="Sensor_HK_TwoCompSys"/>
</dbReference>
<dbReference type="CDD" id="cd16917">
    <property type="entry name" value="HATPase_UhpB-NarQ-NarX-like"/>
    <property type="match status" value="1"/>
</dbReference>
<dbReference type="InterPro" id="IPR036890">
    <property type="entry name" value="HATPase_C_sf"/>
</dbReference>
<evidence type="ECO:0000259" key="9">
    <source>
        <dbReference type="Pfam" id="PF07730"/>
    </source>
</evidence>
<sequence length="379" mass="43178">MMQNWYHIIPKNTGLSIYVWIIFCVLPFFFIFRSSSIYEMLFGIIMTLIFFLAYRLSFISNSRFVYLWVSVEMAISLVMTALFGYIYFALFLAFFIGNIKQLGGFLALYIVHLTTTLIAITTTFIYQIESLFPNLPFIIVTVIGVILLPFTVRYRNQQQKLEGELEDANERISQLMVIEERERIARDLHDTLGQKLSMIGLKSDLARKLMTVQPDKAAKEVEDIRTTARTALKEVREMVSNMKGTKLEDELVRVEQIIKAAEMTFDFKGNPHLEDTPLLVENVLSMCLKEAATNIVKHSEATSCHVTIEQSPTEILVCVKDDGKGLPASVEPFQGNGLQGMRERLEFVNGRLEIESHQGTTLKLHAPNVIKNTEKEGQA</sequence>
<dbReference type="PANTHER" id="PTHR24421:SF63">
    <property type="entry name" value="SENSOR HISTIDINE KINASE DESK"/>
    <property type="match status" value="1"/>
</dbReference>
<feature type="domain" description="Signal transduction histidine kinase subgroup 3 dimerisation and phosphoacceptor" evidence="9">
    <location>
        <begin position="180"/>
        <end position="244"/>
    </location>
</feature>
<keyword evidence="6" id="KW-0175">Coiled coil</keyword>
<gene>
    <name evidence="11" type="primary">desK</name>
    <name evidence="11" type="ORF">BN983_01604</name>
</gene>
<evidence type="ECO:0000313" key="12">
    <source>
        <dbReference type="Proteomes" id="UP000028868"/>
    </source>
</evidence>
<dbReference type="InterPro" id="IPR003594">
    <property type="entry name" value="HATPase_dom"/>
</dbReference>
<dbReference type="InterPro" id="IPR056374">
    <property type="entry name" value="DesK/YvfT_N"/>
</dbReference>
<evidence type="ECO:0000256" key="2">
    <source>
        <dbReference type="ARBA" id="ARBA00012438"/>
    </source>
</evidence>
<evidence type="ECO:0000256" key="6">
    <source>
        <dbReference type="SAM" id="Coils"/>
    </source>
</evidence>
<feature type="transmembrane region" description="Helical" evidence="7">
    <location>
        <begin position="106"/>
        <end position="128"/>
    </location>
</feature>
<comment type="catalytic activity">
    <reaction evidence="1">
        <text>ATP + protein L-histidine = ADP + protein N-phospho-L-histidine.</text>
        <dbReference type="EC" id="2.7.13.3"/>
    </reaction>
</comment>
<feature type="transmembrane region" description="Helical" evidence="7">
    <location>
        <begin position="40"/>
        <end position="59"/>
    </location>
</feature>
<dbReference type="Pfam" id="PF23540">
    <property type="entry name" value="DesK_N"/>
    <property type="match status" value="1"/>
</dbReference>
<dbReference type="EMBL" id="CCDI010000001">
    <property type="protein sequence ID" value="CDQ23378.1"/>
    <property type="molecule type" value="Genomic_DNA"/>
</dbReference>
<evidence type="ECO:0000256" key="5">
    <source>
        <dbReference type="ARBA" id="ARBA00023012"/>
    </source>
</evidence>
<name>A0A059NXB9_9BACI</name>
<reference evidence="12" key="1">
    <citation type="submission" date="2014-03" db="EMBL/GenBank/DDBJ databases">
        <authorList>
            <person name="Urmite Genomes U."/>
        </authorList>
    </citation>
    <scope>NUCLEOTIDE SEQUENCE [LARGE SCALE GENOMIC DNA]</scope>
    <source>
        <strain evidence="12">HD-03</strain>
    </source>
</reference>
<dbReference type="AlphaFoldDB" id="A0A059NXB9"/>
<evidence type="ECO:0000259" key="8">
    <source>
        <dbReference type="Pfam" id="PF02518"/>
    </source>
</evidence>
<keyword evidence="7" id="KW-0812">Transmembrane</keyword>
<feature type="transmembrane region" description="Helical" evidence="7">
    <location>
        <begin position="65"/>
        <end position="94"/>
    </location>
</feature>
<keyword evidence="3" id="KW-0808">Transferase</keyword>
<dbReference type="GO" id="GO:0016020">
    <property type="term" value="C:membrane"/>
    <property type="evidence" value="ECO:0007669"/>
    <property type="project" value="InterPro"/>
</dbReference>
<dbReference type="Gene3D" id="1.20.5.1930">
    <property type="match status" value="1"/>
</dbReference>
<dbReference type="InterPro" id="IPR011712">
    <property type="entry name" value="Sig_transdc_His_kin_sub3_dim/P"/>
</dbReference>
<organism evidence="11 12">
    <name type="scientific">Halobacillus karajensis</name>
    <dbReference type="NCBI Taxonomy" id="195088"/>
    <lineage>
        <taxon>Bacteria</taxon>
        <taxon>Bacillati</taxon>
        <taxon>Bacillota</taxon>
        <taxon>Bacilli</taxon>
        <taxon>Bacillales</taxon>
        <taxon>Bacillaceae</taxon>
        <taxon>Halobacillus</taxon>
    </lineage>
</organism>
<feature type="coiled-coil region" evidence="6">
    <location>
        <begin position="151"/>
        <end position="178"/>
    </location>
</feature>
<reference evidence="11 12" key="2">
    <citation type="submission" date="2014-05" db="EMBL/GenBank/DDBJ databases">
        <title>Draft genome sequence of Halobacillus karajensis HK-03.</title>
        <authorList>
            <person name="Khelaifia S."/>
            <person name="Croce O."/>
            <person name="Lagier J.C."/>
            <person name="Raoult D."/>
        </authorList>
    </citation>
    <scope>NUCLEOTIDE SEQUENCE [LARGE SCALE GENOMIC DNA]</scope>
    <source>
        <strain evidence="11 12">HD-03</strain>
    </source>
</reference>
<evidence type="ECO:0000259" key="10">
    <source>
        <dbReference type="Pfam" id="PF23540"/>
    </source>
</evidence>
<feature type="transmembrane region" description="Helical" evidence="7">
    <location>
        <begin position="15"/>
        <end position="33"/>
    </location>
</feature>